<evidence type="ECO:0000256" key="13">
    <source>
        <dbReference type="SAM" id="Phobius"/>
    </source>
</evidence>
<evidence type="ECO:0000256" key="1">
    <source>
        <dbReference type="ARBA" id="ARBA00000900"/>
    </source>
</evidence>
<evidence type="ECO:0000256" key="10">
    <source>
        <dbReference type="ARBA" id="ARBA00022989"/>
    </source>
</evidence>
<feature type="domain" description="E3 Ubiquitin ligase MUL1-like" evidence="14">
    <location>
        <begin position="79"/>
        <end position="241"/>
    </location>
</feature>
<protein>
    <recommendedName>
        <fullName evidence="3">RING-type E3 ubiquitin transferase</fullName>
        <ecNumber evidence="3">2.3.2.27</ecNumber>
    </recommendedName>
</protein>
<comment type="subcellular location">
    <subcellularLocation>
        <location evidence="2">Membrane</location>
        <topology evidence="2">Multi-pass membrane protein</topology>
    </subcellularLocation>
</comment>
<evidence type="ECO:0000313" key="16">
    <source>
        <dbReference type="Proteomes" id="UP000273828"/>
    </source>
</evidence>
<feature type="transmembrane region" description="Helical" evidence="13">
    <location>
        <begin position="221"/>
        <end position="244"/>
    </location>
</feature>
<keyword evidence="8" id="KW-0833">Ubl conjugation pathway</keyword>
<evidence type="ECO:0000256" key="12">
    <source>
        <dbReference type="SAM" id="MobiDB-lite"/>
    </source>
</evidence>
<keyword evidence="16" id="KW-1185">Reference proteome</keyword>
<feature type="transmembrane region" description="Helical" evidence="13">
    <location>
        <begin position="6"/>
        <end position="24"/>
    </location>
</feature>
<evidence type="ECO:0000256" key="6">
    <source>
        <dbReference type="ARBA" id="ARBA00022723"/>
    </source>
</evidence>
<evidence type="ECO:0000256" key="4">
    <source>
        <dbReference type="ARBA" id="ARBA00022679"/>
    </source>
</evidence>
<dbReference type="Proteomes" id="UP000273828">
    <property type="component" value="Unassembled WGS sequence"/>
</dbReference>
<evidence type="ECO:0000256" key="7">
    <source>
        <dbReference type="ARBA" id="ARBA00022771"/>
    </source>
</evidence>
<comment type="caution">
    <text evidence="15">The sequence shown here is derived from an EMBL/GenBank/DDBJ whole genome shotgun (WGS) entry which is preliminary data.</text>
</comment>
<evidence type="ECO:0000256" key="8">
    <source>
        <dbReference type="ARBA" id="ARBA00022786"/>
    </source>
</evidence>
<dbReference type="InterPro" id="IPR022170">
    <property type="entry name" value="MUL1-like"/>
</dbReference>
<gene>
    <name evidence="15" type="ORF">EA462_11860</name>
</gene>
<evidence type="ECO:0000259" key="14">
    <source>
        <dbReference type="Pfam" id="PF12483"/>
    </source>
</evidence>
<sequence length="250" mass="26846">MDLVSLAIGGILAALGVAGIWTGTSSLRQWRRLGADDPVPVREAISRSGSVEVEGAVREHETTLESPVMDESCVAYEYTIEQRRNRGGKRSGSRWRTIEDGTDRRPFVLEDESGRAYVDPDGASLSLERERTRNPNGDSPLPGFLRSLNVDFSINIGGPFGAGIGNRRYTERRLDLDGHCYVVGQAERSPAGIDADVAIVGGESPTFLISDATEGETRRRLLLRGSGFGLAGVGCVALGLWILVSTGVSV</sequence>
<dbReference type="EMBL" id="REFY01000004">
    <property type="protein sequence ID" value="RQG89067.1"/>
    <property type="molecule type" value="Genomic_DNA"/>
</dbReference>
<keyword evidence="9" id="KW-0862">Zinc</keyword>
<feature type="region of interest" description="Disordered" evidence="12">
    <location>
        <begin position="119"/>
        <end position="140"/>
    </location>
</feature>
<dbReference type="RefSeq" id="WP_124178755.1">
    <property type="nucleotide sequence ID" value="NZ_REFY01000004.1"/>
</dbReference>
<dbReference type="OrthoDB" id="170690at2157"/>
<reference evidence="15 16" key="1">
    <citation type="submission" date="2018-10" db="EMBL/GenBank/DDBJ databases">
        <title>Natrarchaeobius chitinivorans gen. nov., sp. nov., and Natrarchaeobius haloalkaliphilus sp. nov., alkaliphilic, chitin-utilizing haloarchaea from hypersaline alkaline lakes.</title>
        <authorList>
            <person name="Sorokin D.Y."/>
            <person name="Elcheninov A.G."/>
            <person name="Kostrikina N.A."/>
            <person name="Bale N.J."/>
            <person name="Sinninghe Damste J.S."/>
            <person name="Khijniak T.V."/>
            <person name="Kublanov I.V."/>
            <person name="Toshchakov S.V."/>
        </authorList>
    </citation>
    <scope>NUCLEOTIDE SEQUENCE [LARGE SCALE GENOMIC DNA]</scope>
    <source>
        <strain evidence="15 16">AArcht-Sl</strain>
    </source>
</reference>
<keyword evidence="7" id="KW-0863">Zinc-finger</keyword>
<name>A0A3N6LML0_9EURY</name>
<comment type="catalytic activity">
    <reaction evidence="1">
        <text>S-ubiquitinyl-[E2 ubiquitin-conjugating enzyme]-L-cysteine + [acceptor protein]-L-lysine = [E2 ubiquitin-conjugating enzyme]-L-cysteine + N(6)-ubiquitinyl-[acceptor protein]-L-lysine.</text>
        <dbReference type="EC" id="2.3.2.27"/>
    </reaction>
</comment>
<keyword evidence="5 13" id="KW-0812">Transmembrane</keyword>
<keyword evidence="11 13" id="KW-0472">Membrane</keyword>
<keyword evidence="10 13" id="KW-1133">Transmembrane helix</keyword>
<evidence type="ECO:0000256" key="2">
    <source>
        <dbReference type="ARBA" id="ARBA00004141"/>
    </source>
</evidence>
<dbReference type="Pfam" id="PF12483">
    <property type="entry name" value="GIDE"/>
    <property type="match status" value="1"/>
</dbReference>
<accession>A0A3N6LML0</accession>
<organism evidence="15 16">
    <name type="scientific">Natrarchaeobius halalkaliphilus</name>
    <dbReference type="NCBI Taxonomy" id="1679091"/>
    <lineage>
        <taxon>Archaea</taxon>
        <taxon>Methanobacteriati</taxon>
        <taxon>Methanobacteriota</taxon>
        <taxon>Stenosarchaea group</taxon>
        <taxon>Halobacteria</taxon>
        <taxon>Halobacteriales</taxon>
        <taxon>Natrialbaceae</taxon>
        <taxon>Natrarchaeobius</taxon>
    </lineage>
</organism>
<dbReference type="AlphaFoldDB" id="A0A3N6LML0"/>
<evidence type="ECO:0000256" key="9">
    <source>
        <dbReference type="ARBA" id="ARBA00022833"/>
    </source>
</evidence>
<evidence type="ECO:0000256" key="11">
    <source>
        <dbReference type="ARBA" id="ARBA00023136"/>
    </source>
</evidence>
<dbReference type="GO" id="GO:0016020">
    <property type="term" value="C:membrane"/>
    <property type="evidence" value="ECO:0007669"/>
    <property type="project" value="UniProtKB-SubCell"/>
</dbReference>
<dbReference type="GO" id="GO:0061630">
    <property type="term" value="F:ubiquitin protein ligase activity"/>
    <property type="evidence" value="ECO:0007669"/>
    <property type="project" value="UniProtKB-EC"/>
</dbReference>
<keyword evidence="6" id="KW-0479">Metal-binding</keyword>
<dbReference type="EC" id="2.3.2.27" evidence="3"/>
<proteinExistence type="predicted"/>
<evidence type="ECO:0000256" key="5">
    <source>
        <dbReference type="ARBA" id="ARBA00022692"/>
    </source>
</evidence>
<dbReference type="GO" id="GO:0016567">
    <property type="term" value="P:protein ubiquitination"/>
    <property type="evidence" value="ECO:0007669"/>
    <property type="project" value="InterPro"/>
</dbReference>
<evidence type="ECO:0000313" key="15">
    <source>
        <dbReference type="EMBL" id="RQG89067.1"/>
    </source>
</evidence>
<dbReference type="GO" id="GO:0008270">
    <property type="term" value="F:zinc ion binding"/>
    <property type="evidence" value="ECO:0007669"/>
    <property type="project" value="UniProtKB-KW"/>
</dbReference>
<evidence type="ECO:0000256" key="3">
    <source>
        <dbReference type="ARBA" id="ARBA00012483"/>
    </source>
</evidence>
<keyword evidence="4" id="KW-0808">Transferase</keyword>